<evidence type="ECO:0000256" key="3">
    <source>
        <dbReference type="ARBA" id="ARBA00012687"/>
    </source>
</evidence>
<dbReference type="AlphaFoldDB" id="A0A1L0E6W7"/>
<dbReference type="Proteomes" id="UP000183794">
    <property type="component" value="Unassembled WGS sequence"/>
</dbReference>
<dbReference type="PANTHER" id="PTHR30372">
    <property type="entry name" value="LIPID-A-DISACCHARIDE SYNTHASE"/>
    <property type="match status" value="1"/>
</dbReference>
<protein>
    <recommendedName>
        <fullName evidence="4 11">Lipid-A-disaccharide synthase</fullName>
        <ecNumber evidence="3 11">2.4.1.182</ecNumber>
    </recommendedName>
</protein>
<comment type="similarity">
    <text evidence="2 11">Belongs to the LpxB family.</text>
</comment>
<comment type="pathway">
    <text evidence="11">Bacterial outer membrane biogenesis; LPS lipid A biosynthesis.</text>
</comment>
<evidence type="ECO:0000256" key="11">
    <source>
        <dbReference type="HAMAP-Rule" id="MF_00392"/>
    </source>
</evidence>
<gene>
    <name evidence="11" type="primary">lpxB</name>
    <name evidence="12" type="ORF">NVI5450_2175</name>
</gene>
<dbReference type="GO" id="GO:0009245">
    <property type="term" value="P:lipid A biosynthetic process"/>
    <property type="evidence" value="ECO:0007669"/>
    <property type="project" value="UniProtKB-UniRule"/>
</dbReference>
<comment type="catalytic activity">
    <reaction evidence="10 11">
        <text>a lipid X + a UDP-2-N,3-O-bis[(3R)-3-hydroxyacyl]-alpha-D-glucosamine = a lipid A disaccharide + UDP + H(+)</text>
        <dbReference type="Rhea" id="RHEA:67828"/>
        <dbReference type="ChEBI" id="CHEBI:15378"/>
        <dbReference type="ChEBI" id="CHEBI:58223"/>
        <dbReference type="ChEBI" id="CHEBI:137748"/>
        <dbReference type="ChEBI" id="CHEBI:176338"/>
        <dbReference type="ChEBI" id="CHEBI:176343"/>
        <dbReference type="EC" id="2.4.1.182"/>
    </reaction>
</comment>
<evidence type="ECO:0000256" key="4">
    <source>
        <dbReference type="ARBA" id="ARBA00020902"/>
    </source>
</evidence>
<proteinExistence type="inferred from homology"/>
<dbReference type="GO" id="GO:0005543">
    <property type="term" value="F:phospholipid binding"/>
    <property type="evidence" value="ECO:0007669"/>
    <property type="project" value="TreeGrafter"/>
</dbReference>
<dbReference type="Pfam" id="PF02684">
    <property type="entry name" value="LpxB"/>
    <property type="match status" value="1"/>
</dbReference>
<reference evidence="12 13" key="1">
    <citation type="submission" date="2016-11" db="EMBL/GenBank/DDBJ databases">
        <authorList>
            <person name="Jaros S."/>
            <person name="Januszkiewicz K."/>
            <person name="Wedrychowicz H."/>
        </authorList>
    </citation>
    <scope>NUCLEOTIDE SEQUENCE [LARGE SCALE GENOMIC DNA]</scope>
    <source>
        <strain evidence="12">NVI 5450</strain>
    </source>
</reference>
<keyword evidence="8 11" id="KW-0808">Transferase</keyword>
<dbReference type="RefSeq" id="WP_075518227.1">
    <property type="nucleotide sequence ID" value="NZ_FPLD01000060.1"/>
</dbReference>
<evidence type="ECO:0000256" key="9">
    <source>
        <dbReference type="ARBA" id="ARBA00023098"/>
    </source>
</evidence>
<evidence type="ECO:0000256" key="5">
    <source>
        <dbReference type="ARBA" id="ARBA00022516"/>
    </source>
</evidence>
<sequence length="402" mass="44596">MTTKPLRIGIIAGEVSGDILAAALIKEIKSRHPDAIFEGIAGPRMQALGFNTLFEMEELSVFGLVEVLGRLPRLFKVKREVLAHFKKNPPDIFIGVDAPDFNIPIELKLKASGIKTVHYVSPSVWAWRQKRVFKIKKAVDMVLAFLPFEKAFYDEYDVPCRFVGHTMADSIPLAGADKQAAITQLKLDPKQRYVAILPGSRAGEVGLLSASFLETAMLLKQRFSDLQFVVPMVNEERKEQFLAIKQEIAPELEVIVLDGHAREAMAVADAVLLASGTAALETMLMKRAMVVGYRVKPITYKIMLRLMKAPFVSLPNLLAKKEIVAERLQDDCQPEILAEEMAKLLETDNAKLIAHFTELHKQIRCDADKQAADAVLELINDNVSTIASSDDSEQANDKTSAT</sequence>
<dbReference type="NCBIfam" id="TIGR00215">
    <property type="entry name" value="lpxB"/>
    <property type="match status" value="1"/>
</dbReference>
<dbReference type="SUPFAM" id="SSF53756">
    <property type="entry name" value="UDP-Glycosyltransferase/glycogen phosphorylase"/>
    <property type="match status" value="1"/>
</dbReference>
<dbReference type="EMBL" id="FPLD01000060">
    <property type="protein sequence ID" value="SGY99300.1"/>
    <property type="molecule type" value="Genomic_DNA"/>
</dbReference>
<dbReference type="GO" id="GO:0008915">
    <property type="term" value="F:lipid-A-disaccharide synthase activity"/>
    <property type="evidence" value="ECO:0007669"/>
    <property type="project" value="UniProtKB-UniRule"/>
</dbReference>
<accession>A0A1L0E6W7</accession>
<dbReference type="InterPro" id="IPR003835">
    <property type="entry name" value="Glyco_trans_19"/>
</dbReference>
<dbReference type="GO" id="GO:0016020">
    <property type="term" value="C:membrane"/>
    <property type="evidence" value="ECO:0007669"/>
    <property type="project" value="GOC"/>
</dbReference>
<evidence type="ECO:0000256" key="8">
    <source>
        <dbReference type="ARBA" id="ARBA00022679"/>
    </source>
</evidence>
<keyword evidence="9 11" id="KW-0443">Lipid metabolism</keyword>
<dbReference type="CDD" id="cd01635">
    <property type="entry name" value="Glycosyltransferase_GTB-type"/>
    <property type="match status" value="1"/>
</dbReference>
<dbReference type="PANTHER" id="PTHR30372:SF4">
    <property type="entry name" value="LIPID-A-DISACCHARIDE SYNTHASE, MITOCHONDRIAL-RELATED"/>
    <property type="match status" value="1"/>
</dbReference>
<evidence type="ECO:0000256" key="1">
    <source>
        <dbReference type="ARBA" id="ARBA00002056"/>
    </source>
</evidence>
<evidence type="ECO:0000256" key="10">
    <source>
        <dbReference type="ARBA" id="ARBA00048975"/>
    </source>
</evidence>
<dbReference type="HAMAP" id="MF_00392">
    <property type="entry name" value="LpxB"/>
    <property type="match status" value="1"/>
</dbReference>
<evidence type="ECO:0000256" key="6">
    <source>
        <dbReference type="ARBA" id="ARBA00022556"/>
    </source>
</evidence>
<keyword evidence="7 11" id="KW-0328">Glycosyltransferase</keyword>
<organism evidence="12 13">
    <name type="scientific">Moritella viscosa</name>
    <dbReference type="NCBI Taxonomy" id="80854"/>
    <lineage>
        <taxon>Bacteria</taxon>
        <taxon>Pseudomonadati</taxon>
        <taxon>Pseudomonadota</taxon>
        <taxon>Gammaproteobacteria</taxon>
        <taxon>Alteromonadales</taxon>
        <taxon>Moritellaceae</taxon>
        <taxon>Moritella</taxon>
    </lineage>
</organism>
<evidence type="ECO:0000256" key="2">
    <source>
        <dbReference type="ARBA" id="ARBA00007868"/>
    </source>
</evidence>
<comment type="function">
    <text evidence="1 11">Condensation of UDP-2,3-diacylglucosamine and 2,3-diacylglucosamine-1-phosphate to form lipid A disaccharide, a precursor of lipid A, a phosphorylated glycolipid that anchors the lipopolysaccharide to the outer membrane of the cell.</text>
</comment>
<keyword evidence="5 11" id="KW-0444">Lipid biosynthesis</keyword>
<dbReference type="UniPathway" id="UPA00973"/>
<evidence type="ECO:0000256" key="7">
    <source>
        <dbReference type="ARBA" id="ARBA00022676"/>
    </source>
</evidence>
<name>A0A1L0E6W7_9GAMM</name>
<evidence type="ECO:0000313" key="12">
    <source>
        <dbReference type="EMBL" id="SGY99300.1"/>
    </source>
</evidence>
<keyword evidence="6 11" id="KW-0441">Lipid A biosynthesis</keyword>
<dbReference type="EC" id="2.4.1.182" evidence="3 11"/>
<evidence type="ECO:0000313" key="13">
    <source>
        <dbReference type="Proteomes" id="UP000183794"/>
    </source>
</evidence>